<dbReference type="Proteomes" id="UP001546774">
    <property type="component" value="Unassembled WGS sequence"/>
</dbReference>
<evidence type="ECO:0000256" key="1">
    <source>
        <dbReference type="SAM" id="MobiDB-lite"/>
    </source>
</evidence>
<evidence type="ECO:0000313" key="3">
    <source>
        <dbReference type="EMBL" id="MEQ2553810.1"/>
    </source>
</evidence>
<gene>
    <name evidence="3" type="ORF">WMO37_02105</name>
</gene>
<dbReference type="EMBL" id="JBBMFS010000001">
    <property type="protein sequence ID" value="MEQ2553810.1"/>
    <property type="molecule type" value="Genomic_DNA"/>
</dbReference>
<feature type="transmembrane region" description="Helical" evidence="2">
    <location>
        <begin position="12"/>
        <end position="33"/>
    </location>
</feature>
<feature type="transmembrane region" description="Helical" evidence="2">
    <location>
        <begin position="88"/>
        <end position="105"/>
    </location>
</feature>
<accession>A0ABV1H2U8</accession>
<keyword evidence="2" id="KW-0812">Transmembrane</keyword>
<feature type="transmembrane region" description="Helical" evidence="2">
    <location>
        <begin position="213"/>
        <end position="233"/>
    </location>
</feature>
<feature type="transmembrane region" description="Helical" evidence="2">
    <location>
        <begin position="297"/>
        <end position="323"/>
    </location>
</feature>
<proteinExistence type="predicted"/>
<feature type="transmembrane region" description="Helical" evidence="2">
    <location>
        <begin position="169"/>
        <end position="186"/>
    </location>
</feature>
<sequence>MTDKKLSRSMEILEVVIQMITFYSAFMAVYFGALQKPVSQLWKSLIIFVFVAAAYYSRRKIKLFKPFIVLHIAIIAAAFFMGTTDAERFSYFLIAALIAGYSIRLKTITLQKNDLSNTPLSDDADGLDLAEQLEIKKNLVASEQIPLPFCAFMILGYMIGHLVESNLVMNSEVVLFVLFVLLEVVYRDLKKLNTVFLTNKDKTHFPVQQLKQVNTRIILTTVFLMLIAMLLFYNGEYGNIFQVIGAGGMAALKGLLKVILAIWGSGGGDSTVAEEQTTQAETDADLSDVEEIYEPSAAASAVLEALAVILIIAAAAGICYLIYRYVKNFNKKRKPQGYIEEITTLEKETVRVRKQKTETDTVKTAPETESLRKAYKRQVLKKAKEHRPDGTQTPQELTAEYITKDDGYGAQITQLYEKARYAKEPVSKEETKHFKEMLKQDLTS</sequence>
<keyword evidence="2" id="KW-1133">Transmembrane helix</keyword>
<keyword evidence="2" id="KW-0472">Membrane</keyword>
<protein>
    <recommendedName>
        <fullName evidence="5">DUF4129 domain-containing protein</fullName>
    </recommendedName>
</protein>
<evidence type="ECO:0008006" key="5">
    <source>
        <dbReference type="Google" id="ProtNLM"/>
    </source>
</evidence>
<comment type="caution">
    <text evidence="3">The sequence shown here is derived from an EMBL/GenBank/DDBJ whole genome shotgun (WGS) entry which is preliminary data.</text>
</comment>
<evidence type="ECO:0000256" key="2">
    <source>
        <dbReference type="SAM" id="Phobius"/>
    </source>
</evidence>
<feature type="region of interest" description="Disordered" evidence="1">
    <location>
        <begin position="424"/>
        <end position="444"/>
    </location>
</feature>
<keyword evidence="4" id="KW-1185">Reference proteome</keyword>
<feature type="transmembrane region" description="Helical" evidence="2">
    <location>
        <begin position="63"/>
        <end position="82"/>
    </location>
</feature>
<feature type="transmembrane region" description="Helical" evidence="2">
    <location>
        <begin position="39"/>
        <end position="56"/>
    </location>
</feature>
<name>A0ABV1H2U8_9FIRM</name>
<evidence type="ECO:0000313" key="4">
    <source>
        <dbReference type="Proteomes" id="UP001546774"/>
    </source>
</evidence>
<reference evidence="3" key="1">
    <citation type="submission" date="2024-03" db="EMBL/GenBank/DDBJ databases">
        <title>Human intestinal bacterial collection.</title>
        <authorList>
            <person name="Pauvert C."/>
            <person name="Hitch T.C.A."/>
            <person name="Clavel T."/>
        </authorList>
    </citation>
    <scope>NUCLEOTIDE SEQUENCE [LARGE SCALE GENOMIC DNA]</scope>
    <source>
        <strain evidence="3">CLA-AA-H89B</strain>
    </source>
</reference>
<organism evidence="3 4">
    <name type="scientific">Lachnospira intestinalis</name>
    <dbReference type="NCBI Taxonomy" id="3133158"/>
    <lineage>
        <taxon>Bacteria</taxon>
        <taxon>Bacillati</taxon>
        <taxon>Bacillota</taxon>
        <taxon>Clostridia</taxon>
        <taxon>Lachnospirales</taxon>
        <taxon>Lachnospiraceae</taxon>
        <taxon>Lachnospira</taxon>
    </lineage>
</organism>